<dbReference type="InterPro" id="IPR018062">
    <property type="entry name" value="HTH_AraC-typ_CS"/>
</dbReference>
<gene>
    <name evidence="6" type="ORF">IC761_00080</name>
</gene>
<feature type="transmembrane region" description="Helical" evidence="4">
    <location>
        <begin position="6"/>
        <end position="26"/>
    </location>
</feature>
<dbReference type="SMART" id="SM00342">
    <property type="entry name" value="HTH_ARAC"/>
    <property type="match status" value="1"/>
</dbReference>
<dbReference type="Gene3D" id="1.10.10.60">
    <property type="entry name" value="Homeodomain-like"/>
    <property type="match status" value="1"/>
</dbReference>
<evidence type="ECO:0000256" key="1">
    <source>
        <dbReference type="ARBA" id="ARBA00023015"/>
    </source>
</evidence>
<dbReference type="SUPFAM" id="SSF46689">
    <property type="entry name" value="Homeodomain-like"/>
    <property type="match status" value="1"/>
</dbReference>
<evidence type="ECO:0000259" key="5">
    <source>
        <dbReference type="PROSITE" id="PS01124"/>
    </source>
</evidence>
<dbReference type="InterPro" id="IPR016981">
    <property type="entry name" value="Tscrpt_reg_031684_prd"/>
</dbReference>
<evidence type="ECO:0000313" key="7">
    <source>
        <dbReference type="Proteomes" id="UP000594621"/>
    </source>
</evidence>
<keyword evidence="4" id="KW-1133">Transmembrane helix</keyword>
<dbReference type="GO" id="GO:0003700">
    <property type="term" value="F:DNA-binding transcription factor activity"/>
    <property type="evidence" value="ECO:0007669"/>
    <property type="project" value="InterPro"/>
</dbReference>
<evidence type="ECO:0000256" key="4">
    <source>
        <dbReference type="SAM" id="Phobius"/>
    </source>
</evidence>
<keyword evidence="2" id="KW-0238">DNA-binding</keyword>
<keyword evidence="4" id="KW-0812">Transmembrane</keyword>
<accession>A0A7S9GZP0</accession>
<feature type="transmembrane region" description="Helical" evidence="4">
    <location>
        <begin position="186"/>
        <end position="208"/>
    </location>
</feature>
<dbReference type="PRINTS" id="PR00032">
    <property type="entry name" value="HTHARAC"/>
</dbReference>
<feature type="transmembrane region" description="Helical" evidence="4">
    <location>
        <begin position="159"/>
        <end position="180"/>
    </location>
</feature>
<dbReference type="PIRSF" id="PIRSF031684">
    <property type="entry name" value="Txn_reg_031684_prd"/>
    <property type="match status" value="1"/>
</dbReference>
<dbReference type="Proteomes" id="UP000594621">
    <property type="component" value="Chromosome"/>
</dbReference>
<dbReference type="GO" id="GO:0043565">
    <property type="term" value="F:sequence-specific DNA binding"/>
    <property type="evidence" value="ECO:0007669"/>
    <property type="project" value="InterPro"/>
</dbReference>
<feature type="transmembrane region" description="Helical" evidence="4">
    <location>
        <begin position="62"/>
        <end position="82"/>
    </location>
</feature>
<dbReference type="EMBL" id="CP061379">
    <property type="protein sequence ID" value="QPF91738.1"/>
    <property type="molecule type" value="Genomic_DNA"/>
</dbReference>
<dbReference type="PROSITE" id="PS00041">
    <property type="entry name" value="HTH_ARAC_FAMILY_1"/>
    <property type="match status" value="1"/>
</dbReference>
<dbReference type="InterPro" id="IPR009057">
    <property type="entry name" value="Homeodomain-like_sf"/>
</dbReference>
<dbReference type="InterPro" id="IPR018060">
    <property type="entry name" value="HTH_AraC"/>
</dbReference>
<evidence type="ECO:0000313" key="6">
    <source>
        <dbReference type="EMBL" id="QPF91738.1"/>
    </source>
</evidence>
<feature type="transmembrane region" description="Helical" evidence="4">
    <location>
        <begin position="94"/>
        <end position="118"/>
    </location>
</feature>
<proteinExistence type="predicted"/>
<feature type="domain" description="HTH araC/xylS-type" evidence="5">
    <location>
        <begin position="240"/>
        <end position="349"/>
    </location>
</feature>
<dbReference type="InterPro" id="IPR020449">
    <property type="entry name" value="Tscrpt_reg_AraC-type_HTH"/>
</dbReference>
<protein>
    <submittedName>
        <fullName evidence="6">Helix-turn-helix domain-containing protein</fullName>
    </submittedName>
</protein>
<keyword evidence="1" id="KW-0805">Transcription regulation</keyword>
<organism evidence="6 7">
    <name type="scientific">Bradyrhizobium commune</name>
    <dbReference type="NCBI Taxonomy" id="83627"/>
    <lineage>
        <taxon>Bacteria</taxon>
        <taxon>Pseudomonadati</taxon>
        <taxon>Pseudomonadota</taxon>
        <taxon>Alphaproteobacteria</taxon>
        <taxon>Hyphomicrobiales</taxon>
        <taxon>Nitrobacteraceae</taxon>
        <taxon>Bradyrhizobium</taxon>
    </lineage>
</organism>
<reference evidence="6 7" key="1">
    <citation type="submission" date="2020-09" db="EMBL/GenBank/DDBJ databases">
        <title>Complete genomes of bradyrhizobia occurring on native shrubby legumes in Australia.</title>
        <authorList>
            <person name="Lafay B."/>
        </authorList>
    </citation>
    <scope>NUCLEOTIDE SEQUENCE [LARGE SCALE GENOMIC DNA]</scope>
    <source>
        <strain evidence="6 7">BDV5040</strain>
    </source>
</reference>
<keyword evidence="7" id="KW-1185">Reference proteome</keyword>
<dbReference type="PANTHER" id="PTHR43280">
    <property type="entry name" value="ARAC-FAMILY TRANSCRIPTIONAL REGULATOR"/>
    <property type="match status" value="1"/>
</dbReference>
<feature type="transmembrane region" description="Helical" evidence="4">
    <location>
        <begin position="33"/>
        <end position="50"/>
    </location>
</feature>
<dbReference type="RefSeq" id="WP_195801299.1">
    <property type="nucleotide sequence ID" value="NZ_CP061379.1"/>
</dbReference>
<sequence>MSLASIDLALRAATVALLLVLAASLLRDFRHSVAGRLTIALALGTIAHAVTSEIGSTAPVSIWHAPLIALSTGDAVVLWLFTRALLDDSFVPRWWHALIWAAVSAYSFVSCMWIAPAVHGRPAIIAVNLLALCFIVLAIAQTIISWSADLVERRRNLRIFIVSAALLYGGVNVLLQISIWGRDDAAIANVVNAAILAGLVAAICYAMMQVNAADLFPAPAEAVTSLPAPAAIAGDSSADQKLVDALMRLMADERIYRHDNISIGTLATKLGIPEYRLRRLINQRLGYRNFNVFLNNHRIEEAKAALADPSQAEVPVITIAMDAGFQSLGPFNRAFKAVTGVTPTEYRRLKADAA</sequence>
<dbReference type="KEGG" id="bcou:IC761_00080"/>
<dbReference type="Pfam" id="PF12833">
    <property type="entry name" value="HTH_18"/>
    <property type="match status" value="1"/>
</dbReference>
<keyword evidence="3" id="KW-0804">Transcription</keyword>
<evidence type="ECO:0000256" key="3">
    <source>
        <dbReference type="ARBA" id="ARBA00023163"/>
    </source>
</evidence>
<dbReference type="AlphaFoldDB" id="A0A7S9GZP0"/>
<name>A0A7S9GZP0_9BRAD</name>
<feature type="transmembrane region" description="Helical" evidence="4">
    <location>
        <begin position="124"/>
        <end position="147"/>
    </location>
</feature>
<evidence type="ECO:0000256" key="2">
    <source>
        <dbReference type="ARBA" id="ARBA00023125"/>
    </source>
</evidence>
<keyword evidence="4" id="KW-0472">Membrane</keyword>
<dbReference type="PANTHER" id="PTHR43280:SF29">
    <property type="entry name" value="ARAC-FAMILY TRANSCRIPTIONAL REGULATOR"/>
    <property type="match status" value="1"/>
</dbReference>
<dbReference type="PROSITE" id="PS01124">
    <property type="entry name" value="HTH_ARAC_FAMILY_2"/>
    <property type="match status" value="1"/>
</dbReference>